<dbReference type="InterPro" id="IPR013149">
    <property type="entry name" value="ADH-like_C"/>
</dbReference>
<dbReference type="SMART" id="SM00829">
    <property type="entry name" value="PKS_ER"/>
    <property type="match status" value="1"/>
</dbReference>
<organism evidence="6 7">
    <name type="scientific">Algoriphagus aestuariicola</name>
    <dbReference type="NCBI Taxonomy" id="1852016"/>
    <lineage>
        <taxon>Bacteria</taxon>
        <taxon>Pseudomonadati</taxon>
        <taxon>Bacteroidota</taxon>
        <taxon>Cytophagia</taxon>
        <taxon>Cytophagales</taxon>
        <taxon>Cyclobacteriaceae</taxon>
        <taxon>Algoriphagus</taxon>
    </lineage>
</organism>
<comment type="caution">
    <text evidence="6">The sequence shown here is derived from an EMBL/GenBank/DDBJ whole genome shotgun (WGS) entry which is preliminary data.</text>
</comment>
<dbReference type="PANTHER" id="PTHR43401:SF5">
    <property type="entry name" value="ALCOHOL DEHYDROGENASE-RELATED"/>
    <property type="match status" value="1"/>
</dbReference>
<gene>
    <name evidence="6" type="ORF">J0A67_20070</name>
</gene>
<proteinExistence type="inferred from homology"/>
<dbReference type="CDD" id="cd08260">
    <property type="entry name" value="Zn_ADH6"/>
    <property type="match status" value="1"/>
</dbReference>
<comment type="similarity">
    <text evidence="4">Belongs to the zinc-containing alcohol dehydrogenase family.</text>
</comment>
<accession>A0ABS3BVS5</accession>
<dbReference type="Pfam" id="PF08240">
    <property type="entry name" value="ADH_N"/>
    <property type="match status" value="1"/>
</dbReference>
<keyword evidence="2 4" id="KW-0862">Zinc</keyword>
<keyword evidence="7" id="KW-1185">Reference proteome</keyword>
<dbReference type="RefSeq" id="WP_206571178.1">
    <property type="nucleotide sequence ID" value="NZ_JAFKCW010000005.1"/>
</dbReference>
<evidence type="ECO:0000313" key="6">
    <source>
        <dbReference type="EMBL" id="MBN7803182.1"/>
    </source>
</evidence>
<dbReference type="InterPro" id="IPR011032">
    <property type="entry name" value="GroES-like_sf"/>
</dbReference>
<dbReference type="InterPro" id="IPR020843">
    <property type="entry name" value="ER"/>
</dbReference>
<keyword evidence="1 4" id="KW-0479">Metal-binding</keyword>
<dbReference type="InterPro" id="IPR013154">
    <property type="entry name" value="ADH-like_N"/>
</dbReference>
<dbReference type="PROSITE" id="PS00059">
    <property type="entry name" value="ADH_ZINC"/>
    <property type="match status" value="1"/>
</dbReference>
<protein>
    <submittedName>
        <fullName evidence="6">Zinc-dependent alcohol dehydrogenase family protein</fullName>
    </submittedName>
</protein>
<evidence type="ECO:0000256" key="1">
    <source>
        <dbReference type="ARBA" id="ARBA00022723"/>
    </source>
</evidence>
<dbReference type="InterPro" id="IPR050129">
    <property type="entry name" value="Zn_alcohol_dh"/>
</dbReference>
<sequence>MKALVVESFQEKPIIQTVLDPIPPENGVVIEVKATGVCRSDWHGWMGHDPDIRLPHVPGHEFAGIIQQVGKGVKNWRAGDRVTVPFVCACGTCPTCQSGNQQICDKQFQPGFTHWGSFAEYVAVHRADINLVRLPDSVSFESAASLGCRFATSFRAVVAQGKVTGGQWVAVHGCGGVGLSSIMIASALGANVIGVDISEEKLQLARAAGAHHTLNAQSFREVSEAILEVTGGGAHVSLDALGSKVTCYNSIACLRKRGKHVQIGLMAGKESDPPIPMHLVIAKELEILGSHGMQAHAYPEMMQMILQGKLFPEKLIGRRIQLYEAVDALISMNSFQENGMQMITRF</sequence>
<keyword evidence="3" id="KW-0560">Oxidoreductase</keyword>
<name>A0ABS3BVS5_9BACT</name>
<evidence type="ECO:0000256" key="3">
    <source>
        <dbReference type="ARBA" id="ARBA00023002"/>
    </source>
</evidence>
<dbReference type="SUPFAM" id="SSF50129">
    <property type="entry name" value="GroES-like"/>
    <property type="match status" value="1"/>
</dbReference>
<dbReference type="Gene3D" id="3.90.180.10">
    <property type="entry name" value="Medium-chain alcohol dehydrogenases, catalytic domain"/>
    <property type="match status" value="1"/>
</dbReference>
<dbReference type="Pfam" id="PF00107">
    <property type="entry name" value="ADH_zinc_N"/>
    <property type="match status" value="1"/>
</dbReference>
<dbReference type="InterPro" id="IPR002328">
    <property type="entry name" value="ADH_Zn_CS"/>
</dbReference>
<reference evidence="6 7" key="1">
    <citation type="submission" date="2021-03" db="EMBL/GenBank/DDBJ databases">
        <title>novel species isolated from a fishpond in China.</title>
        <authorList>
            <person name="Lu H."/>
            <person name="Cai Z."/>
        </authorList>
    </citation>
    <scope>NUCLEOTIDE SEQUENCE [LARGE SCALE GENOMIC DNA]</scope>
    <source>
        <strain evidence="6 7">JCM 31546</strain>
    </source>
</reference>
<evidence type="ECO:0000256" key="2">
    <source>
        <dbReference type="ARBA" id="ARBA00022833"/>
    </source>
</evidence>
<dbReference type="EMBL" id="JAFKCW010000005">
    <property type="protein sequence ID" value="MBN7803182.1"/>
    <property type="molecule type" value="Genomic_DNA"/>
</dbReference>
<evidence type="ECO:0000256" key="4">
    <source>
        <dbReference type="RuleBase" id="RU361277"/>
    </source>
</evidence>
<evidence type="ECO:0000313" key="7">
    <source>
        <dbReference type="Proteomes" id="UP000664698"/>
    </source>
</evidence>
<evidence type="ECO:0000259" key="5">
    <source>
        <dbReference type="SMART" id="SM00829"/>
    </source>
</evidence>
<comment type="cofactor">
    <cofactor evidence="4">
        <name>Zn(2+)</name>
        <dbReference type="ChEBI" id="CHEBI:29105"/>
    </cofactor>
</comment>
<dbReference type="SUPFAM" id="SSF51735">
    <property type="entry name" value="NAD(P)-binding Rossmann-fold domains"/>
    <property type="match status" value="1"/>
</dbReference>
<dbReference type="Proteomes" id="UP000664698">
    <property type="component" value="Unassembled WGS sequence"/>
</dbReference>
<dbReference type="InterPro" id="IPR036291">
    <property type="entry name" value="NAD(P)-bd_dom_sf"/>
</dbReference>
<dbReference type="PANTHER" id="PTHR43401">
    <property type="entry name" value="L-THREONINE 3-DEHYDROGENASE"/>
    <property type="match status" value="1"/>
</dbReference>
<feature type="domain" description="Enoyl reductase (ER)" evidence="5">
    <location>
        <begin position="8"/>
        <end position="343"/>
    </location>
</feature>